<evidence type="ECO:0000313" key="11">
    <source>
        <dbReference type="EMBL" id="ARB51015.1"/>
    </source>
</evidence>
<dbReference type="VEuPathDB" id="TriTrypDB:Tb427_000124500"/>
<dbReference type="AlphaFoldDB" id="A0A1V0FZZ3"/>
<dbReference type="Pfam" id="PF13206">
    <property type="entry name" value="VSG_B"/>
    <property type="match status" value="1"/>
</dbReference>
<accession>A0A1V0FZZ3</accession>
<dbReference type="EMBL" id="KY404764">
    <property type="protein sequence ID" value="ARB51015.1"/>
    <property type="molecule type" value="Genomic_DNA"/>
</dbReference>
<evidence type="ECO:0000256" key="4">
    <source>
        <dbReference type="ARBA" id="ARBA00022622"/>
    </source>
</evidence>
<name>A0A1V0FZZ3_9TRYP</name>
<keyword evidence="4" id="KW-0336">GPI-anchor</keyword>
<dbReference type="InterPro" id="IPR025932">
    <property type="entry name" value="Trypano_VSG_B_N_dom"/>
</dbReference>
<evidence type="ECO:0000256" key="7">
    <source>
        <dbReference type="ARBA" id="ARBA00023180"/>
    </source>
</evidence>
<evidence type="ECO:0000256" key="8">
    <source>
        <dbReference type="ARBA" id="ARBA00023288"/>
    </source>
</evidence>
<keyword evidence="8" id="KW-0449">Lipoprotein</keyword>
<dbReference type="GO" id="GO:0005886">
    <property type="term" value="C:plasma membrane"/>
    <property type="evidence" value="ECO:0007669"/>
    <property type="project" value="UniProtKB-SubCell"/>
</dbReference>
<comment type="function">
    <text evidence="1">VSG forms a coat on the surface of the parasite. The trypanosome evades the immune response of the host by expressing a series of antigenically distinct VSGs from an estimated 1000 VSG genes.</text>
</comment>
<keyword evidence="3" id="KW-1003">Cell membrane</keyword>
<evidence type="ECO:0000256" key="9">
    <source>
        <dbReference type="SAM" id="SignalP"/>
    </source>
</evidence>
<keyword evidence="5 9" id="KW-0732">Signal</keyword>
<keyword evidence="7" id="KW-0325">Glycoprotein</keyword>
<reference evidence="11" key="1">
    <citation type="submission" date="2016-12" db="EMBL/GenBank/DDBJ databases">
        <title>Extending the VSGnome of Trypanosoma brucei strain TREU927.</title>
        <authorList>
            <person name="Cross G.A."/>
        </authorList>
    </citation>
    <scope>NUCLEOTIDE SEQUENCE</scope>
    <source>
        <strain evidence="11">Tb927.99.2134</strain>
    </source>
</reference>
<evidence type="ECO:0000256" key="5">
    <source>
        <dbReference type="ARBA" id="ARBA00022729"/>
    </source>
</evidence>
<comment type="subcellular location">
    <subcellularLocation>
        <location evidence="2">Cell membrane</location>
        <topology evidence="2">Lipid-anchor</topology>
        <topology evidence="2">GPI-anchor</topology>
    </subcellularLocation>
</comment>
<evidence type="ECO:0000256" key="1">
    <source>
        <dbReference type="ARBA" id="ARBA00002523"/>
    </source>
</evidence>
<feature type="chain" id="PRO_5013364514" evidence="9">
    <location>
        <begin position="23"/>
        <end position="219"/>
    </location>
</feature>
<keyword evidence="6" id="KW-0472">Membrane</keyword>
<dbReference type="GO" id="GO:0098552">
    <property type="term" value="C:side of membrane"/>
    <property type="evidence" value="ECO:0007669"/>
    <property type="project" value="UniProtKB-KW"/>
</dbReference>
<evidence type="ECO:0000256" key="3">
    <source>
        <dbReference type="ARBA" id="ARBA00022475"/>
    </source>
</evidence>
<organism evidence="11">
    <name type="scientific">Trypanosoma brucei</name>
    <dbReference type="NCBI Taxonomy" id="5691"/>
    <lineage>
        <taxon>Eukaryota</taxon>
        <taxon>Discoba</taxon>
        <taxon>Euglenozoa</taxon>
        <taxon>Kinetoplastea</taxon>
        <taxon>Metakinetoplastina</taxon>
        <taxon>Trypanosomatida</taxon>
        <taxon>Trypanosomatidae</taxon>
        <taxon>Trypanosoma</taxon>
    </lineage>
</organism>
<evidence type="ECO:0000256" key="6">
    <source>
        <dbReference type="ARBA" id="ARBA00023136"/>
    </source>
</evidence>
<sequence length="219" mass="24585">MDSQMGASLSVLLCFFPRICDCNVGENDNTLYAAPLCAIVSLARTPPTLPTDDKDPTIVAHKILNLNMTLSPLKWRSMFERSKTKNTFPEFPENPEAVPKEWHNQWASWAKQAQTVHEEQKSKELLEEFNLAKAADDEKAVALMLLRPYARQEYYVITTMTQIKETLNSPTQEKLKKDLHTAVCGETTDSEAALGTKKLFKTTPKSTIESRCDGTTADS</sequence>
<evidence type="ECO:0000256" key="2">
    <source>
        <dbReference type="ARBA" id="ARBA00004609"/>
    </source>
</evidence>
<protein>
    <submittedName>
        <fullName evidence="11">Variant surface glycoprotein</fullName>
    </submittedName>
</protein>
<proteinExistence type="predicted"/>
<feature type="signal peptide" evidence="9">
    <location>
        <begin position="1"/>
        <end position="22"/>
    </location>
</feature>
<feature type="domain" description="Trypanosome variant surface glycoprotein B-type N-terminal" evidence="10">
    <location>
        <begin position="12"/>
        <end position="214"/>
    </location>
</feature>
<evidence type="ECO:0000259" key="10">
    <source>
        <dbReference type="Pfam" id="PF13206"/>
    </source>
</evidence>